<dbReference type="PANTHER" id="PTHR28208">
    <property type="entry name" value="PHOSPHATIDATE PHOSPHATASE APP1"/>
    <property type="match status" value="1"/>
</dbReference>
<dbReference type="InterPro" id="IPR052935">
    <property type="entry name" value="Mg2+_PAP"/>
</dbReference>
<dbReference type="InterPro" id="IPR019236">
    <property type="entry name" value="APP1_cat"/>
</dbReference>
<dbReference type="GO" id="GO:0008195">
    <property type="term" value="F:phosphatidate phosphatase activity"/>
    <property type="evidence" value="ECO:0007669"/>
    <property type="project" value="InterPro"/>
</dbReference>
<feature type="domain" description="Phosphatidate phosphatase APP1 catalytic" evidence="1">
    <location>
        <begin position="154"/>
        <end position="306"/>
    </location>
</feature>
<dbReference type="Proteomes" id="UP000036520">
    <property type="component" value="Chromosome"/>
</dbReference>
<reference evidence="2 3" key="1">
    <citation type="submission" date="2015-07" db="EMBL/GenBank/DDBJ databases">
        <authorList>
            <person name="Kim K.M."/>
        </authorList>
    </citation>
    <scope>NUCLEOTIDE SEQUENCE [LARGE SCALE GENOMIC DNA]</scope>
    <source>
        <strain evidence="2 3">KCTC 12363</strain>
    </source>
</reference>
<proteinExistence type="predicted"/>
<evidence type="ECO:0000313" key="2">
    <source>
        <dbReference type="EMBL" id="AKP52384.1"/>
    </source>
</evidence>
<evidence type="ECO:0000259" key="1">
    <source>
        <dbReference type="Pfam" id="PF09949"/>
    </source>
</evidence>
<dbReference type="PATRIC" id="fig|320787.5.peg.3259"/>
<dbReference type="Pfam" id="PF09949">
    <property type="entry name" value="APP1_cat"/>
    <property type="match status" value="1"/>
</dbReference>
<dbReference type="KEGG" id="camu:CA2015_2979"/>
<dbReference type="PANTHER" id="PTHR28208:SF3">
    <property type="entry name" value="PHOSPHATIDATE PHOSPHATASE APP1"/>
    <property type="match status" value="1"/>
</dbReference>
<dbReference type="RefSeq" id="WP_048642606.1">
    <property type="nucleotide sequence ID" value="NZ_CP012040.1"/>
</dbReference>
<protein>
    <recommendedName>
        <fullName evidence="1">Phosphatidate phosphatase APP1 catalytic domain-containing protein</fullName>
    </recommendedName>
</protein>
<evidence type="ECO:0000313" key="3">
    <source>
        <dbReference type="Proteomes" id="UP000036520"/>
    </source>
</evidence>
<dbReference type="OrthoDB" id="9789875at2"/>
<organism evidence="2 3">
    <name type="scientific">Cyclobacterium amurskyense</name>
    <dbReference type="NCBI Taxonomy" id="320787"/>
    <lineage>
        <taxon>Bacteria</taxon>
        <taxon>Pseudomonadati</taxon>
        <taxon>Bacteroidota</taxon>
        <taxon>Cytophagia</taxon>
        <taxon>Cytophagales</taxon>
        <taxon>Cyclobacteriaceae</taxon>
        <taxon>Cyclobacterium</taxon>
    </lineage>
</organism>
<name>A0A0H4PDQ8_9BACT</name>
<gene>
    <name evidence="2" type="ORF">CA2015_2979</name>
</gene>
<dbReference type="STRING" id="320787.CA2015_2979"/>
<accession>A0A0H4PDQ8</accession>
<sequence length="346" mass="40018">MKQIYLFRGLTWPFRYFFSILKRKLGKLDLLRVEVFVVLGNSSHLFVKGRVIEAYKQSRPSDKHNTLHNILATLRRYAGSSVPDARVELRIAGLNKQLVTDEEGVFEGLYDLDEKTSESTKTVQFSLLADEGLKPEVPSITKEILRFQKNYPHGIISDIDDTIIVSKATNIQEKFWLSVSKNAYTRRPLPGVSEFYRLLSANAQYPVFYVSSSDWNLFDLIQDFLKYREIPVGPILLKDRHMDLKNIWKSGGGSHEHKVEKISFLMDFYPNLNFVLLGDSGQHDPEIYAEIISKYKHRIEAVYIRQVGTKDPIREEELNKLLPSNKIVWIKNSTEAIEHAKVYLVH</sequence>
<keyword evidence="3" id="KW-1185">Reference proteome</keyword>
<dbReference type="AlphaFoldDB" id="A0A0H4PDQ8"/>
<dbReference type="EMBL" id="CP012040">
    <property type="protein sequence ID" value="AKP52384.1"/>
    <property type="molecule type" value="Genomic_DNA"/>
</dbReference>